<evidence type="ECO:0000313" key="2">
    <source>
        <dbReference type="Proteomes" id="UP001054945"/>
    </source>
</evidence>
<dbReference type="AlphaFoldDB" id="A0AAV4WCU1"/>
<keyword evidence="2" id="KW-1185">Reference proteome</keyword>
<dbReference type="Proteomes" id="UP001054945">
    <property type="component" value="Unassembled WGS sequence"/>
</dbReference>
<proteinExistence type="predicted"/>
<dbReference type="EMBL" id="BPLR01015960">
    <property type="protein sequence ID" value="GIY80068.1"/>
    <property type="molecule type" value="Genomic_DNA"/>
</dbReference>
<sequence length="96" mass="11454">MKHLKRKEGRHLSTVLHVHSALPCLPENRPRMACFHPLLQALSVLNHERWWSWSFIGFIVSLFWNIRELNLPPRRDKSLDGPGWVILFRYLQQMAE</sequence>
<accession>A0AAV4WCU1</accession>
<protein>
    <submittedName>
        <fullName evidence="1">Uncharacterized protein</fullName>
    </submittedName>
</protein>
<organism evidence="1 2">
    <name type="scientific">Caerostris extrusa</name>
    <name type="common">Bark spider</name>
    <name type="synonym">Caerostris bankana</name>
    <dbReference type="NCBI Taxonomy" id="172846"/>
    <lineage>
        <taxon>Eukaryota</taxon>
        <taxon>Metazoa</taxon>
        <taxon>Ecdysozoa</taxon>
        <taxon>Arthropoda</taxon>
        <taxon>Chelicerata</taxon>
        <taxon>Arachnida</taxon>
        <taxon>Araneae</taxon>
        <taxon>Araneomorphae</taxon>
        <taxon>Entelegynae</taxon>
        <taxon>Araneoidea</taxon>
        <taxon>Araneidae</taxon>
        <taxon>Caerostris</taxon>
    </lineage>
</organism>
<evidence type="ECO:0000313" key="1">
    <source>
        <dbReference type="EMBL" id="GIY80068.1"/>
    </source>
</evidence>
<gene>
    <name evidence="1" type="ORF">CEXT_246861</name>
</gene>
<reference evidence="1 2" key="1">
    <citation type="submission" date="2021-06" db="EMBL/GenBank/DDBJ databases">
        <title>Caerostris extrusa draft genome.</title>
        <authorList>
            <person name="Kono N."/>
            <person name="Arakawa K."/>
        </authorList>
    </citation>
    <scope>NUCLEOTIDE SEQUENCE [LARGE SCALE GENOMIC DNA]</scope>
</reference>
<name>A0AAV4WCU1_CAEEX</name>
<comment type="caution">
    <text evidence="1">The sequence shown here is derived from an EMBL/GenBank/DDBJ whole genome shotgun (WGS) entry which is preliminary data.</text>
</comment>